<evidence type="ECO:0000313" key="1">
    <source>
        <dbReference type="EMBL" id="KIX13881.1"/>
    </source>
</evidence>
<gene>
    <name evidence="1" type="ORF">X474_11670</name>
</gene>
<keyword evidence="2" id="KW-1185">Reference proteome</keyword>
<comment type="caution">
    <text evidence="1">The sequence shown here is derived from an EMBL/GenBank/DDBJ whole genome shotgun (WGS) entry which is preliminary data.</text>
</comment>
<proteinExistence type="predicted"/>
<reference evidence="1 2" key="1">
    <citation type="submission" date="2013-11" db="EMBL/GenBank/DDBJ databases">
        <title>Metagenomic analysis of a methanogenic consortium involved in long chain n-alkane degradation.</title>
        <authorList>
            <person name="Davidova I.A."/>
            <person name="Callaghan A.V."/>
            <person name="Wawrik B."/>
            <person name="Pruitt S."/>
            <person name="Marks C."/>
            <person name="Duncan K.E."/>
            <person name="Suflita J.M."/>
        </authorList>
    </citation>
    <scope>NUCLEOTIDE SEQUENCE [LARGE SCALE GENOMIC DNA]</scope>
    <source>
        <strain evidence="1 2">SPR</strain>
    </source>
</reference>
<organism evidence="1 2">
    <name type="scientific">Dethiosulfatarculus sandiegensis</name>
    <dbReference type="NCBI Taxonomy" id="1429043"/>
    <lineage>
        <taxon>Bacteria</taxon>
        <taxon>Pseudomonadati</taxon>
        <taxon>Thermodesulfobacteriota</taxon>
        <taxon>Desulfarculia</taxon>
        <taxon>Desulfarculales</taxon>
        <taxon>Desulfarculaceae</taxon>
        <taxon>Dethiosulfatarculus</taxon>
    </lineage>
</organism>
<name>A0A0D2JE02_9BACT</name>
<dbReference type="STRING" id="1429043.X474_11670"/>
<accession>A0A0D2JE02</accession>
<evidence type="ECO:0000313" key="2">
    <source>
        <dbReference type="Proteomes" id="UP000032233"/>
    </source>
</evidence>
<protein>
    <submittedName>
        <fullName evidence="1">Uncharacterized protein</fullName>
    </submittedName>
</protein>
<dbReference type="AlphaFoldDB" id="A0A0D2JE02"/>
<dbReference type="Proteomes" id="UP000032233">
    <property type="component" value="Unassembled WGS sequence"/>
</dbReference>
<sequence>MTIREVRAQIRFHLGQLKVQNKHHHFEDMTREFARQRICRNILPGTGPVGAGGDQGRDFETYKTYLDDLFVIDDTKLFEGVSKDGNVFFACSLQEKIAPKIKFDIKSIFSHTQEKRPVIYFCVEDVSIAKRNELIKWCRCEYGIDLQILDGRALSENLSDPDIFWIAEQYLHIPSEMYPTPTNDDEYYEKYRERWVENNEQPYNFSDFHEIKYGLRKATFEEKLKPDLVPWLNTINKFLSDGGDYIKSRVQYEICVAALRGQNNLNAYKDIIRDYFKDIEEIQDPAKLTDVGVLLMYCSGAKHLGQLDIEASYLHDLSRKYMDRTDYFLENTIGINTRCSLLENKARAFMFPHLESVEPNIKIDKTFECWQELVDTVEKAALFPLEHFSDTLAVLTPMIGKDPRFLKIAHRVDQLLAERAGGFTAAAKCRDRAVAFYDNNQILLAIDHLHRAKINWFSAETLRGTIIASRFIAEAYSELGLMYAAKLYLLSALFLAFHSRDDDVQDYISKSFFQIAEMLYKSGEWLTFFSVMELALLSHHHYDSQPLIFDEHDNRVKVFIYGTIVRTLSQRFWPEVSKHVEVKFSKWALDQKLREELTLLVDEQDESSYWKKTSIEDIWLQLEENLSGKPFNDVGEVRKIGWKALGVEWEVCFENSYELTRVVEEFVAILQVVLADLAMDDLQVLPVKVKINAYLTKEDRMKFSEQFDSKKLEWDVELPRFKDKILQEPDYHTQNTLAYALSVLGYCTTLSQKEFQQKIKTALENDLISKTFFTRPYPELYREVLTSKLFMEEEKNTLDVIEPDRIYNLHEYPELTWNNDDGKFFSTEEATKYVQNRYNRLSLLMSVVWPKILSSDKHRSFFEELKKKGYKDWHLSLIVCNAVANYVARKKVWTGFVNHIYMQKLQETIINILNGKLNEEIYQLNIDEIDAENFQMHDKTSFASMMKTWGLVIHAPVPNFQAIKQFMRERYKVFETDVPHDALFTE</sequence>
<dbReference type="InParanoid" id="A0A0D2JE02"/>
<dbReference type="EMBL" id="AZAC01000014">
    <property type="protein sequence ID" value="KIX13881.1"/>
    <property type="molecule type" value="Genomic_DNA"/>
</dbReference>